<dbReference type="InterPro" id="IPR008258">
    <property type="entry name" value="Transglycosylase_SLT_dom_1"/>
</dbReference>
<protein>
    <recommendedName>
        <fullName evidence="4">Transglycosylase SLT domain-containing protein</fullName>
    </recommendedName>
</protein>
<dbReference type="Proteomes" id="UP000646478">
    <property type="component" value="Unassembled WGS sequence"/>
</dbReference>
<proteinExistence type="inferred from homology"/>
<evidence type="ECO:0000256" key="2">
    <source>
        <dbReference type="ARBA" id="ARBA00009387"/>
    </source>
</evidence>
<dbReference type="EMBL" id="BMHH01000026">
    <property type="protein sequence ID" value="GGB09337.1"/>
    <property type="molecule type" value="Genomic_DNA"/>
</dbReference>
<accession>A0A916SQZ1</accession>
<reference evidence="5" key="1">
    <citation type="journal article" date="2014" name="Int. J. Syst. Evol. Microbiol.">
        <title>Complete genome sequence of Corynebacterium casei LMG S-19264T (=DSM 44701T), isolated from a smear-ripened cheese.</title>
        <authorList>
            <consortium name="US DOE Joint Genome Institute (JGI-PGF)"/>
            <person name="Walter F."/>
            <person name="Albersmeier A."/>
            <person name="Kalinowski J."/>
            <person name="Ruckert C."/>
        </authorList>
    </citation>
    <scope>NUCLEOTIDE SEQUENCE</scope>
    <source>
        <strain evidence="5">CGMCC 1.15082</strain>
    </source>
</reference>
<dbReference type="PANTHER" id="PTHR37423:SF2">
    <property type="entry name" value="MEMBRANE-BOUND LYTIC MUREIN TRANSGLYCOSYLASE C"/>
    <property type="match status" value="1"/>
</dbReference>
<feature type="compositionally biased region" description="Polar residues" evidence="3">
    <location>
        <begin position="203"/>
        <end position="215"/>
    </location>
</feature>
<dbReference type="SUPFAM" id="SSF53955">
    <property type="entry name" value="Lysozyme-like"/>
    <property type="match status" value="1"/>
</dbReference>
<evidence type="ECO:0000256" key="1">
    <source>
        <dbReference type="ARBA" id="ARBA00007734"/>
    </source>
</evidence>
<evidence type="ECO:0000313" key="5">
    <source>
        <dbReference type="EMBL" id="GGB09337.1"/>
    </source>
</evidence>
<comment type="similarity">
    <text evidence="2">Belongs to the virb1 family.</text>
</comment>
<feature type="domain" description="Transglycosylase SLT" evidence="4">
    <location>
        <begin position="72"/>
        <end position="171"/>
    </location>
</feature>
<reference evidence="5" key="2">
    <citation type="submission" date="2020-09" db="EMBL/GenBank/DDBJ databases">
        <authorList>
            <person name="Sun Q."/>
            <person name="Zhou Y."/>
        </authorList>
    </citation>
    <scope>NUCLEOTIDE SEQUENCE</scope>
    <source>
        <strain evidence="5">CGMCC 1.15082</strain>
    </source>
</reference>
<sequence length="244" mass="25973">MKKPDERIALSYSEGEKPIRAFVLGEDGVAVKASEAAPVGIVGARETTVQRPDLDSRQNSVERLTADAVEQMVIAAAKREGVDPKFAVAIAKIESRFNQFAYSEDGAIGVMQLMPGTASALGVQNPWDAVQNINGGVRYLKELTAEFRHPLLVAAAYHSGPQAVRDAQGIPKGPRTAGYMVALLNDFYDIYGSSAVAVSPVATTKNSPSENQTAAISGDDTALEETPASNSVGKWDHGFVMHLD</sequence>
<dbReference type="PANTHER" id="PTHR37423">
    <property type="entry name" value="SOLUBLE LYTIC MUREIN TRANSGLYCOSYLASE-RELATED"/>
    <property type="match status" value="1"/>
</dbReference>
<dbReference type="CDD" id="cd00254">
    <property type="entry name" value="LT-like"/>
    <property type="match status" value="1"/>
</dbReference>
<dbReference type="Gene3D" id="1.10.530.10">
    <property type="match status" value="1"/>
</dbReference>
<evidence type="ECO:0000313" key="6">
    <source>
        <dbReference type="Proteomes" id="UP000646478"/>
    </source>
</evidence>
<keyword evidence="6" id="KW-1185">Reference proteome</keyword>
<feature type="region of interest" description="Disordered" evidence="3">
    <location>
        <begin position="203"/>
        <end position="230"/>
    </location>
</feature>
<evidence type="ECO:0000256" key="3">
    <source>
        <dbReference type="SAM" id="MobiDB-lite"/>
    </source>
</evidence>
<name>A0A916SQZ1_9HYPH</name>
<dbReference type="AlphaFoldDB" id="A0A916SQZ1"/>
<dbReference type="InterPro" id="IPR023346">
    <property type="entry name" value="Lysozyme-like_dom_sf"/>
</dbReference>
<evidence type="ECO:0000259" key="4">
    <source>
        <dbReference type="Pfam" id="PF01464"/>
    </source>
</evidence>
<comment type="similarity">
    <text evidence="1">Belongs to the transglycosylase Slt family.</text>
</comment>
<organism evidence="5 6">
    <name type="scientific">Brucella endophytica</name>
    <dbReference type="NCBI Taxonomy" id="1963359"/>
    <lineage>
        <taxon>Bacteria</taxon>
        <taxon>Pseudomonadati</taxon>
        <taxon>Pseudomonadota</taxon>
        <taxon>Alphaproteobacteria</taxon>
        <taxon>Hyphomicrobiales</taxon>
        <taxon>Brucellaceae</taxon>
        <taxon>Brucella/Ochrobactrum group</taxon>
        <taxon>Brucella</taxon>
    </lineage>
</organism>
<gene>
    <name evidence="5" type="ORF">GCM10011491_41650</name>
</gene>
<comment type="caution">
    <text evidence="5">The sequence shown here is derived from an EMBL/GenBank/DDBJ whole genome shotgun (WGS) entry which is preliminary data.</text>
</comment>
<dbReference type="Pfam" id="PF01464">
    <property type="entry name" value="SLT"/>
    <property type="match status" value="1"/>
</dbReference>